<dbReference type="AlphaFoldDB" id="A0A0L7KJ36"/>
<evidence type="ECO:0000313" key="5">
    <source>
        <dbReference type="Proteomes" id="UP000037510"/>
    </source>
</evidence>
<evidence type="ECO:0000256" key="2">
    <source>
        <dbReference type="SAM" id="MobiDB-lite"/>
    </source>
</evidence>
<reference evidence="4 5" key="1">
    <citation type="journal article" date="2015" name="Genome Biol. Evol.">
        <title>The genome of winter moth (Operophtera brumata) provides a genomic perspective on sexual dimorphism and phenology.</title>
        <authorList>
            <person name="Derks M.F."/>
            <person name="Smit S."/>
            <person name="Salis L."/>
            <person name="Schijlen E."/>
            <person name="Bossers A."/>
            <person name="Mateman C."/>
            <person name="Pijl A.S."/>
            <person name="de Ridder D."/>
            <person name="Groenen M.A."/>
            <person name="Visser M.E."/>
            <person name="Megens H.J."/>
        </authorList>
    </citation>
    <scope>NUCLEOTIDE SEQUENCE [LARGE SCALE GENOMIC DNA]</scope>
    <source>
        <strain evidence="4">WM2013NL</strain>
        <tissue evidence="4">Head and thorax</tissue>
    </source>
</reference>
<sequence>MPRVHRSPPPALSASPAPLVPPLTHSVSESNLTGSPKAAMDSIAVPTLSRDATSDPNITLRRRKREEFSREDVSEMFSLFKQEQDQRFTALLNKIQDGIQTHTEQNAKILSSIDFLGQKYDEMVSRIDSLEREKSADRKYIQSLEARLDQLDRSLRGSSIEVRNVPKKAGESKEDLLNLIAKVGGALNVPVQQTEVRDVYRINTKNETNQPIVAEFTSVILRDKIVSSVKSYNKKYTTTKFSTSNLKLEGPTKPIFISESLAPQTKKLFFMAREFAKSSDFKFCWASRGKIYLRRSDGAALIKVNNESDLENLKSN</sequence>
<keyword evidence="5" id="KW-1185">Reference proteome</keyword>
<feature type="compositionally biased region" description="Polar residues" evidence="2">
    <location>
        <begin position="25"/>
        <end position="34"/>
    </location>
</feature>
<accession>A0A0L7KJ36</accession>
<evidence type="ECO:0000313" key="4">
    <source>
        <dbReference type="EMBL" id="KOB63342.1"/>
    </source>
</evidence>
<feature type="region of interest" description="Disordered" evidence="2">
    <location>
        <begin position="1"/>
        <end position="55"/>
    </location>
</feature>
<evidence type="ECO:0000259" key="3">
    <source>
        <dbReference type="Pfam" id="PF25298"/>
    </source>
</evidence>
<name>A0A0L7KJ36_OPEBR</name>
<organism evidence="4 5">
    <name type="scientific">Operophtera brumata</name>
    <name type="common">Winter moth</name>
    <name type="synonym">Phalaena brumata</name>
    <dbReference type="NCBI Taxonomy" id="104452"/>
    <lineage>
        <taxon>Eukaryota</taxon>
        <taxon>Metazoa</taxon>
        <taxon>Ecdysozoa</taxon>
        <taxon>Arthropoda</taxon>
        <taxon>Hexapoda</taxon>
        <taxon>Insecta</taxon>
        <taxon>Pterygota</taxon>
        <taxon>Neoptera</taxon>
        <taxon>Endopterygota</taxon>
        <taxon>Lepidoptera</taxon>
        <taxon>Glossata</taxon>
        <taxon>Ditrysia</taxon>
        <taxon>Geometroidea</taxon>
        <taxon>Geometridae</taxon>
        <taxon>Larentiinae</taxon>
        <taxon>Operophtera</taxon>
    </lineage>
</organism>
<comment type="caution">
    <text evidence="4">The sequence shown here is derived from an EMBL/GenBank/DDBJ whole genome shotgun (WGS) entry which is preliminary data.</text>
</comment>
<dbReference type="EMBL" id="JTDY01009562">
    <property type="protein sequence ID" value="KOB63342.1"/>
    <property type="molecule type" value="Genomic_DNA"/>
</dbReference>
<proteinExistence type="predicted"/>
<feature type="domain" description="FP protein C-terminal" evidence="3">
    <location>
        <begin position="263"/>
        <end position="314"/>
    </location>
</feature>
<protein>
    <submittedName>
        <fullName evidence="4">Zinc finger DNA binding protein</fullName>
    </submittedName>
</protein>
<keyword evidence="1" id="KW-0175">Coiled coil</keyword>
<gene>
    <name evidence="4" type="ORF">OBRU01_24886</name>
</gene>
<dbReference type="Proteomes" id="UP000037510">
    <property type="component" value="Unassembled WGS sequence"/>
</dbReference>
<feature type="coiled-coil region" evidence="1">
    <location>
        <begin position="113"/>
        <end position="161"/>
    </location>
</feature>
<dbReference type="InterPro" id="IPR057251">
    <property type="entry name" value="FP_C"/>
</dbReference>
<dbReference type="Pfam" id="PF25298">
    <property type="entry name" value="Baculo_FP_2nd"/>
    <property type="match status" value="1"/>
</dbReference>
<evidence type="ECO:0000256" key="1">
    <source>
        <dbReference type="SAM" id="Coils"/>
    </source>
</evidence>
<dbReference type="STRING" id="104452.A0A0L7KJ36"/>